<dbReference type="InterPro" id="IPR017850">
    <property type="entry name" value="Alkaline_phosphatase_core_sf"/>
</dbReference>
<evidence type="ECO:0000256" key="5">
    <source>
        <dbReference type="ARBA" id="ARBA00023136"/>
    </source>
</evidence>
<keyword evidence="9" id="KW-0378">Hydrolase</keyword>
<reference evidence="10" key="1">
    <citation type="submission" date="2017-01" db="EMBL/GenBank/DDBJ databases">
        <title>Draft genome of the species Salinivibrio costicola subsp. alcaliphilus.</title>
        <authorList>
            <person name="Lopez-Hermoso C."/>
            <person name="De La Haba R."/>
            <person name="Sanchez-Porro C."/>
            <person name="Ventosa A."/>
        </authorList>
    </citation>
    <scope>NUCLEOTIDE SEQUENCE [LARGE SCALE GENOMIC DNA]</scope>
    <source>
        <strain evidence="10">CBH448</strain>
    </source>
</reference>
<dbReference type="InterPro" id="IPR012159">
    <property type="entry name" value="YejM-like"/>
</dbReference>
<evidence type="ECO:0000256" key="1">
    <source>
        <dbReference type="ARBA" id="ARBA00004651"/>
    </source>
</evidence>
<evidence type="ECO:0000256" key="2">
    <source>
        <dbReference type="ARBA" id="ARBA00022475"/>
    </source>
</evidence>
<feature type="domain" description="Inner membrane protein YejM N-terminal" evidence="8">
    <location>
        <begin position="7"/>
        <end position="252"/>
    </location>
</feature>
<dbReference type="InterPro" id="IPR000917">
    <property type="entry name" value="Sulfatase_N"/>
</dbReference>
<comment type="caution">
    <text evidence="9">The sequence shown here is derived from an EMBL/GenBank/DDBJ whole genome shotgun (WGS) entry which is preliminary data.</text>
</comment>
<keyword evidence="3 6" id="KW-0812">Transmembrane</keyword>
<accession>A0ABX3KSF8</accession>
<dbReference type="Proteomes" id="UP000189431">
    <property type="component" value="Unassembled WGS sequence"/>
</dbReference>
<protein>
    <submittedName>
        <fullName evidence="9">Hydrolase</fullName>
    </submittedName>
</protein>
<dbReference type="PANTHER" id="PTHR47371">
    <property type="entry name" value="LIPOTEICHOIC ACID SYNTHASE"/>
    <property type="match status" value="1"/>
</dbReference>
<dbReference type="Gene3D" id="3.40.720.10">
    <property type="entry name" value="Alkaline Phosphatase, subunit A"/>
    <property type="match status" value="1"/>
</dbReference>
<dbReference type="Pfam" id="PF11893">
    <property type="entry name" value="DUF3413"/>
    <property type="match status" value="1"/>
</dbReference>
<evidence type="ECO:0000256" key="4">
    <source>
        <dbReference type="ARBA" id="ARBA00022989"/>
    </source>
</evidence>
<evidence type="ECO:0000313" key="9">
    <source>
        <dbReference type="EMBL" id="OOF34458.1"/>
    </source>
</evidence>
<feature type="transmembrane region" description="Helical" evidence="6">
    <location>
        <begin position="135"/>
        <end position="156"/>
    </location>
</feature>
<dbReference type="CDD" id="cd16148">
    <property type="entry name" value="sulfatase_like"/>
    <property type="match status" value="1"/>
</dbReference>
<dbReference type="PANTHER" id="PTHR47371:SF3">
    <property type="entry name" value="PHOSPHOGLYCEROL TRANSFERASE I"/>
    <property type="match status" value="1"/>
</dbReference>
<organism evidence="9 10">
    <name type="scientific">Salinivibrio costicola subsp. alcaliphilus</name>
    <dbReference type="NCBI Taxonomy" id="272773"/>
    <lineage>
        <taxon>Bacteria</taxon>
        <taxon>Pseudomonadati</taxon>
        <taxon>Pseudomonadota</taxon>
        <taxon>Gammaproteobacteria</taxon>
        <taxon>Vibrionales</taxon>
        <taxon>Vibrionaceae</taxon>
        <taxon>Salinivibrio</taxon>
    </lineage>
</organism>
<dbReference type="PIRSF" id="PIRSF004950">
    <property type="entry name" value="Mmb_sulf_HI0842"/>
    <property type="match status" value="1"/>
</dbReference>
<keyword evidence="5 6" id="KW-0472">Membrane</keyword>
<feature type="transmembrane region" description="Helical" evidence="6">
    <location>
        <begin position="54"/>
        <end position="76"/>
    </location>
</feature>
<sequence>MVDSGTSYRDKVSQLISWGHWFSFFNIIAAMLLGTRYISQSGWPDTLLGQSYLIFNWVGHFGFLVFALYILIIFPASFIIPSQRLMRLFAVIVATVGMMVLLLDIYAYQTLHLHLNPLVWELLLSGEKTDMNAHWQYLFIAGPVIFILELVMAEWVWRKLRKLTRKRVGVPVASVFALCFIASHLIHIWADAFIYSPVTAQRSTFPVSYPMTAKTFMEKYGLLDRQEYQRLREQRGQETSEVIRYPLEPLSFASDANKYRPNLLVVMVEGLRADMLNPVTMPHLHRFATDNLWFKNHFSSSNDDMAGLFGFFYGLPGSYAQSARTEGLRPVLMDTLNQRRYQLGLFSGDNFSNPIYYQSIFSRALDRDTQSEAPAWQADASAITSMQSWLQGRQANTPWFGYLELATVNEYEQGGDYAQPFQPALNSGMAGVDQQTGLVLKNSYNNAAHYLDEQLGELIQQLETSGKLANTVVMITANHGMEFNETGMNSWGSNSNYSRYQLQVPMVMHWPNQPAEQINHYSSHLDVAPTLMESMLSVSSPADSYSSGVNLFELESQSRKWVLAGDSRDIVVIQPQKTTVVDKFGNYKVYDRHYTPLPEGKPQLSLLMQVMHELKRFYYPEDHEPQ</sequence>
<gene>
    <name evidence="9" type="ORF">BZJ21_05310</name>
</gene>
<keyword evidence="2" id="KW-1003">Cell membrane</keyword>
<evidence type="ECO:0000256" key="6">
    <source>
        <dbReference type="SAM" id="Phobius"/>
    </source>
</evidence>
<dbReference type="InterPro" id="IPR024588">
    <property type="entry name" value="YejM_N"/>
</dbReference>
<dbReference type="InterPro" id="IPR050448">
    <property type="entry name" value="OpgB/LTA_synthase_biosynth"/>
</dbReference>
<evidence type="ECO:0000259" key="7">
    <source>
        <dbReference type="Pfam" id="PF00884"/>
    </source>
</evidence>
<dbReference type="RefSeq" id="WP_077669302.1">
    <property type="nucleotide sequence ID" value="NZ_MUFR01000011.1"/>
</dbReference>
<feature type="transmembrane region" description="Helical" evidence="6">
    <location>
        <begin position="88"/>
        <end position="108"/>
    </location>
</feature>
<evidence type="ECO:0000256" key="3">
    <source>
        <dbReference type="ARBA" id="ARBA00022692"/>
    </source>
</evidence>
<dbReference type="EMBL" id="MUFR01000011">
    <property type="protein sequence ID" value="OOF34458.1"/>
    <property type="molecule type" value="Genomic_DNA"/>
</dbReference>
<keyword evidence="10" id="KW-1185">Reference proteome</keyword>
<evidence type="ECO:0000313" key="10">
    <source>
        <dbReference type="Proteomes" id="UP000189431"/>
    </source>
</evidence>
<feature type="domain" description="Sulfatase N-terminal" evidence="7">
    <location>
        <begin position="261"/>
        <end position="534"/>
    </location>
</feature>
<dbReference type="SUPFAM" id="SSF53649">
    <property type="entry name" value="Alkaline phosphatase-like"/>
    <property type="match status" value="1"/>
</dbReference>
<feature type="transmembrane region" description="Helical" evidence="6">
    <location>
        <begin position="168"/>
        <end position="190"/>
    </location>
</feature>
<keyword evidence="4 6" id="KW-1133">Transmembrane helix</keyword>
<name>A0ABX3KSF8_SALCS</name>
<comment type="subcellular location">
    <subcellularLocation>
        <location evidence="1">Cell membrane</location>
        <topology evidence="1">Multi-pass membrane protein</topology>
    </subcellularLocation>
</comment>
<evidence type="ECO:0000259" key="8">
    <source>
        <dbReference type="Pfam" id="PF11893"/>
    </source>
</evidence>
<dbReference type="GO" id="GO:0016787">
    <property type="term" value="F:hydrolase activity"/>
    <property type="evidence" value="ECO:0007669"/>
    <property type="project" value="UniProtKB-KW"/>
</dbReference>
<feature type="transmembrane region" description="Helical" evidence="6">
    <location>
        <begin position="12"/>
        <end position="34"/>
    </location>
</feature>
<dbReference type="Pfam" id="PF00884">
    <property type="entry name" value="Sulfatase"/>
    <property type="match status" value="1"/>
</dbReference>
<proteinExistence type="predicted"/>